<keyword evidence="2 8" id="KW-0812">Transmembrane</keyword>
<dbReference type="OrthoDB" id="9770415at2"/>
<dbReference type="Pfam" id="PF00005">
    <property type="entry name" value="ABC_tran"/>
    <property type="match status" value="1"/>
</dbReference>
<dbReference type="SUPFAM" id="SSF90123">
    <property type="entry name" value="ABC transporter transmembrane region"/>
    <property type="match status" value="1"/>
</dbReference>
<evidence type="ECO:0000256" key="2">
    <source>
        <dbReference type="ARBA" id="ARBA00022692"/>
    </source>
</evidence>
<dbReference type="GO" id="GO:0140359">
    <property type="term" value="F:ABC-type transporter activity"/>
    <property type="evidence" value="ECO:0007669"/>
    <property type="project" value="InterPro"/>
</dbReference>
<sequence>MKPQMKIRPDRDLILSILVGIIGSLVALGMFFLSGYMVTESALGAPLFALMVLIVSVKMFGFLRAIARYIERLLSHRTTFTMLRDVRVQMYRGLVPVVPDVYRRFRSSDLLARIVNRVESLQNVYLRVYYPPIVIGITAIITLVTMMFFSYVHALIILVSMSISLGVLPWLSAKKAQRYMQQVARDESQFLGRYYDYKAGYSELARFNQQATYHQMAQDDLHRYQRSSHKEQQFIAFYDLGLNLVSMVALFLTLWLGVAQVQAGHVNVIYLTSIVLMLLTLFEQAVPMSNVAYYKAETDRAWHDINEVIAHSTSQEVTYKSDDSSFEPYEIELRDVDFRYANQETQLLRNVNLCVQEGEHVALIGPSGSGKSTLLQLILGLYQSEAGSVKIQGTPTHELTDEEKYTHMSGALQSQQLFDGTLRDNLLSDANDETLRETLNLLDLDHLELDKRVTLEGQTLSGGEKVRLGIARLLLRDLPVWVIDEPTTALDRVTADQVMNVLHERAQTLVVATHDLNVLPQFDKVAVVIDGQIVEFDRYETLMSTDSYLKRVVELS</sequence>
<dbReference type="PROSITE" id="PS50929">
    <property type="entry name" value="ABC_TM1F"/>
    <property type="match status" value="1"/>
</dbReference>
<dbReference type="InterPro" id="IPR003593">
    <property type="entry name" value="AAA+_ATPase"/>
</dbReference>
<dbReference type="InterPro" id="IPR039421">
    <property type="entry name" value="Type_1_exporter"/>
</dbReference>
<dbReference type="InterPro" id="IPR003439">
    <property type="entry name" value="ABC_transporter-like_ATP-bd"/>
</dbReference>
<evidence type="ECO:0000256" key="3">
    <source>
        <dbReference type="ARBA" id="ARBA00022741"/>
    </source>
</evidence>
<keyword evidence="6 8" id="KW-0472">Membrane</keyword>
<keyword evidence="3" id="KW-0547">Nucleotide-binding</keyword>
<dbReference type="PANTHER" id="PTHR24221">
    <property type="entry name" value="ATP-BINDING CASSETTE SUB-FAMILY B"/>
    <property type="match status" value="1"/>
</dbReference>
<name>A0A2K4FDD6_9STAP</name>
<dbReference type="EMBL" id="PPPX01000001">
    <property type="protein sequence ID" value="POA09362.1"/>
    <property type="molecule type" value="Genomic_DNA"/>
</dbReference>
<feature type="transmembrane region" description="Helical" evidence="8">
    <location>
        <begin position="264"/>
        <end position="282"/>
    </location>
</feature>
<dbReference type="Gene3D" id="3.40.50.300">
    <property type="entry name" value="P-loop containing nucleotide triphosphate hydrolases"/>
    <property type="match status" value="1"/>
</dbReference>
<evidence type="ECO:0000256" key="5">
    <source>
        <dbReference type="ARBA" id="ARBA00022989"/>
    </source>
</evidence>
<keyword evidence="12" id="KW-1185">Reference proteome</keyword>
<dbReference type="InterPro" id="IPR017871">
    <property type="entry name" value="ABC_transporter-like_CS"/>
</dbReference>
<feature type="transmembrane region" description="Helical" evidence="8">
    <location>
        <begin position="45"/>
        <end position="67"/>
    </location>
</feature>
<dbReference type="PROSITE" id="PS00211">
    <property type="entry name" value="ABC_TRANSPORTER_1"/>
    <property type="match status" value="1"/>
</dbReference>
<feature type="transmembrane region" description="Helical" evidence="8">
    <location>
        <begin position="155"/>
        <end position="173"/>
    </location>
</feature>
<dbReference type="GO" id="GO:0034775">
    <property type="term" value="P:glutathione transmembrane transport"/>
    <property type="evidence" value="ECO:0007669"/>
    <property type="project" value="InterPro"/>
</dbReference>
<evidence type="ECO:0000259" key="10">
    <source>
        <dbReference type="PROSITE" id="PS50929"/>
    </source>
</evidence>
<dbReference type="SMART" id="SM00382">
    <property type="entry name" value="AAA"/>
    <property type="match status" value="1"/>
</dbReference>
<dbReference type="NCBIfam" id="TIGR02868">
    <property type="entry name" value="CydC"/>
    <property type="match status" value="1"/>
</dbReference>
<dbReference type="SUPFAM" id="SSF52540">
    <property type="entry name" value="P-loop containing nucleoside triphosphate hydrolases"/>
    <property type="match status" value="1"/>
</dbReference>
<dbReference type="GO" id="GO:0005524">
    <property type="term" value="F:ATP binding"/>
    <property type="evidence" value="ECO:0007669"/>
    <property type="project" value="UniProtKB-KW"/>
</dbReference>
<reference evidence="11 12" key="1">
    <citation type="submission" date="2017-08" db="EMBL/GenBank/DDBJ databases">
        <title>Draft genome sequences of 64 type strains of genus Staph aureus.</title>
        <authorList>
            <person name="Cole K."/>
            <person name="Golubchik T."/>
            <person name="Russell J."/>
            <person name="Foster D."/>
            <person name="Llewelyn M."/>
            <person name="Wilson D."/>
            <person name="Crook D."/>
            <person name="Paul J."/>
        </authorList>
    </citation>
    <scope>NUCLEOTIDE SEQUENCE [LARGE SCALE GENOMIC DNA]</scope>
    <source>
        <strain evidence="11 12">DSM 29875</strain>
    </source>
</reference>
<dbReference type="Proteomes" id="UP000242712">
    <property type="component" value="Unassembled WGS sequence"/>
</dbReference>
<dbReference type="GO" id="GO:0034040">
    <property type="term" value="F:ATPase-coupled lipid transmembrane transporter activity"/>
    <property type="evidence" value="ECO:0007669"/>
    <property type="project" value="TreeGrafter"/>
</dbReference>
<comment type="function">
    <text evidence="7">May be involved in multidrug export. Transmembrane domains (TMD) form a pore in the cell membrane and the ATP-binding domain (NBD) is responsible for energy generation.</text>
</comment>
<evidence type="ECO:0000256" key="4">
    <source>
        <dbReference type="ARBA" id="ARBA00022840"/>
    </source>
</evidence>
<dbReference type="InterPro" id="IPR014223">
    <property type="entry name" value="ABC_CydC/D"/>
</dbReference>
<protein>
    <submittedName>
        <fullName evidence="11">Thiol reductant ABC exporter subunit CydC</fullName>
    </submittedName>
</protein>
<evidence type="ECO:0000259" key="9">
    <source>
        <dbReference type="PROSITE" id="PS50893"/>
    </source>
</evidence>
<gene>
    <name evidence="11" type="primary">cydC</name>
    <name evidence="11" type="ORF">CD039_00970</name>
</gene>
<feature type="domain" description="ABC transporter" evidence="9">
    <location>
        <begin position="331"/>
        <end position="555"/>
    </location>
</feature>
<keyword evidence="4" id="KW-0067">ATP-binding</keyword>
<dbReference type="PROSITE" id="PS50893">
    <property type="entry name" value="ABC_TRANSPORTER_2"/>
    <property type="match status" value="1"/>
</dbReference>
<dbReference type="GO" id="GO:0016887">
    <property type="term" value="F:ATP hydrolysis activity"/>
    <property type="evidence" value="ECO:0007669"/>
    <property type="project" value="InterPro"/>
</dbReference>
<dbReference type="InterPro" id="IPR036640">
    <property type="entry name" value="ABC1_TM_sf"/>
</dbReference>
<feature type="domain" description="ABC transmembrane type-1" evidence="10">
    <location>
        <begin position="14"/>
        <end position="283"/>
    </location>
</feature>
<accession>A0A2K4FDD6</accession>
<dbReference type="Pfam" id="PF00664">
    <property type="entry name" value="ABC_membrane"/>
    <property type="match status" value="1"/>
</dbReference>
<evidence type="ECO:0000256" key="1">
    <source>
        <dbReference type="ARBA" id="ARBA00004651"/>
    </source>
</evidence>
<feature type="transmembrane region" description="Helical" evidence="8">
    <location>
        <begin position="235"/>
        <end position="258"/>
    </location>
</feature>
<evidence type="ECO:0000256" key="7">
    <source>
        <dbReference type="ARBA" id="ARBA00025074"/>
    </source>
</evidence>
<evidence type="ECO:0000313" key="12">
    <source>
        <dbReference type="Proteomes" id="UP000242712"/>
    </source>
</evidence>
<comment type="caution">
    <text evidence="11">The sequence shown here is derived from an EMBL/GenBank/DDBJ whole genome shotgun (WGS) entry which is preliminary data.</text>
</comment>
<dbReference type="AlphaFoldDB" id="A0A2K4FDD6"/>
<dbReference type="InterPro" id="IPR027417">
    <property type="entry name" value="P-loop_NTPase"/>
</dbReference>
<dbReference type="PANTHER" id="PTHR24221:SF653">
    <property type="entry name" value="TRANSPORT ATP-BINDING PROTEIN CYDC"/>
    <property type="match status" value="1"/>
</dbReference>
<evidence type="ECO:0000256" key="6">
    <source>
        <dbReference type="ARBA" id="ARBA00023136"/>
    </source>
</evidence>
<evidence type="ECO:0000313" key="11">
    <source>
        <dbReference type="EMBL" id="POA09362.1"/>
    </source>
</evidence>
<proteinExistence type="predicted"/>
<feature type="transmembrane region" description="Helical" evidence="8">
    <location>
        <begin position="12"/>
        <end position="33"/>
    </location>
</feature>
<dbReference type="GO" id="GO:0005886">
    <property type="term" value="C:plasma membrane"/>
    <property type="evidence" value="ECO:0007669"/>
    <property type="project" value="UniProtKB-SubCell"/>
</dbReference>
<comment type="subcellular location">
    <subcellularLocation>
        <location evidence="1">Cell membrane</location>
        <topology evidence="1">Multi-pass membrane protein</topology>
    </subcellularLocation>
</comment>
<dbReference type="GO" id="GO:0045454">
    <property type="term" value="P:cell redox homeostasis"/>
    <property type="evidence" value="ECO:0007669"/>
    <property type="project" value="InterPro"/>
</dbReference>
<dbReference type="InterPro" id="IPR011527">
    <property type="entry name" value="ABC1_TM_dom"/>
</dbReference>
<keyword evidence="5 8" id="KW-1133">Transmembrane helix</keyword>
<organism evidence="11 12">
    <name type="scientific">Staphylococcus argensis</name>
    <dbReference type="NCBI Taxonomy" id="1607738"/>
    <lineage>
        <taxon>Bacteria</taxon>
        <taxon>Bacillati</taxon>
        <taxon>Bacillota</taxon>
        <taxon>Bacilli</taxon>
        <taxon>Bacillales</taxon>
        <taxon>Staphylococcaceae</taxon>
        <taxon>Staphylococcus</taxon>
    </lineage>
</organism>
<dbReference type="CDD" id="cd03228">
    <property type="entry name" value="ABCC_MRP_Like"/>
    <property type="match status" value="1"/>
</dbReference>
<dbReference type="Gene3D" id="1.20.1560.10">
    <property type="entry name" value="ABC transporter type 1, transmembrane domain"/>
    <property type="match status" value="1"/>
</dbReference>
<feature type="transmembrane region" description="Helical" evidence="8">
    <location>
        <begin position="128"/>
        <end position="149"/>
    </location>
</feature>
<evidence type="ECO:0000256" key="8">
    <source>
        <dbReference type="SAM" id="Phobius"/>
    </source>
</evidence>